<reference evidence="2 3" key="1">
    <citation type="journal article" date="2016" name="Mol. Biol. Evol.">
        <title>Comparative Genomics of Early-Diverging Mushroom-Forming Fungi Provides Insights into the Origins of Lignocellulose Decay Capabilities.</title>
        <authorList>
            <person name="Nagy L.G."/>
            <person name="Riley R."/>
            <person name="Tritt A."/>
            <person name="Adam C."/>
            <person name="Daum C."/>
            <person name="Floudas D."/>
            <person name="Sun H."/>
            <person name="Yadav J.S."/>
            <person name="Pangilinan J."/>
            <person name="Larsson K.H."/>
            <person name="Matsuura K."/>
            <person name="Barry K."/>
            <person name="Labutti K."/>
            <person name="Kuo R."/>
            <person name="Ohm R.A."/>
            <person name="Bhattacharya S.S."/>
            <person name="Shirouzu T."/>
            <person name="Yoshinaga Y."/>
            <person name="Martin F.M."/>
            <person name="Grigoriev I.V."/>
            <person name="Hibbett D.S."/>
        </authorList>
    </citation>
    <scope>NUCLEOTIDE SEQUENCE [LARGE SCALE GENOMIC DNA]</scope>
    <source>
        <strain evidence="2 3">HHB10207 ss-3</strain>
    </source>
</reference>
<proteinExistence type="predicted"/>
<sequence length="151" mass="16878">MRPYPTLTASWSERSTGEVSRVALKLPYDHASVHRNRGLCTVDEAIVTYSDSQGAFLVNVGDKGPALYISINERSWSINRRSPLLIGRARLSALNLRNAHARYRRAGIARRRSSSDGQSECQSNRIDHGPRISRCETTVPSSNYESARPHL</sequence>
<name>A0A165YWW1_9AGAM</name>
<dbReference type="Proteomes" id="UP000076798">
    <property type="component" value="Unassembled WGS sequence"/>
</dbReference>
<feature type="compositionally biased region" description="Polar residues" evidence="1">
    <location>
        <begin position="135"/>
        <end position="145"/>
    </location>
</feature>
<dbReference type="AlphaFoldDB" id="A0A165YWW1"/>
<dbReference type="EMBL" id="KV428224">
    <property type="protein sequence ID" value="KZT33695.1"/>
    <property type="molecule type" value="Genomic_DNA"/>
</dbReference>
<evidence type="ECO:0000313" key="3">
    <source>
        <dbReference type="Proteomes" id="UP000076798"/>
    </source>
</evidence>
<keyword evidence="3" id="KW-1185">Reference proteome</keyword>
<feature type="compositionally biased region" description="Basic and acidic residues" evidence="1">
    <location>
        <begin position="125"/>
        <end position="134"/>
    </location>
</feature>
<feature type="region of interest" description="Disordered" evidence="1">
    <location>
        <begin position="107"/>
        <end position="151"/>
    </location>
</feature>
<organism evidence="2 3">
    <name type="scientific">Sistotremastrum suecicum HHB10207 ss-3</name>
    <dbReference type="NCBI Taxonomy" id="1314776"/>
    <lineage>
        <taxon>Eukaryota</taxon>
        <taxon>Fungi</taxon>
        <taxon>Dikarya</taxon>
        <taxon>Basidiomycota</taxon>
        <taxon>Agaricomycotina</taxon>
        <taxon>Agaricomycetes</taxon>
        <taxon>Sistotremastrales</taxon>
        <taxon>Sistotremastraceae</taxon>
        <taxon>Sistotremastrum</taxon>
    </lineage>
</organism>
<accession>A0A165YWW1</accession>
<gene>
    <name evidence="2" type="ORF">SISSUDRAFT_1053886</name>
</gene>
<evidence type="ECO:0000313" key="2">
    <source>
        <dbReference type="EMBL" id="KZT33695.1"/>
    </source>
</evidence>
<protein>
    <submittedName>
        <fullName evidence="2">Uncharacterized protein</fullName>
    </submittedName>
</protein>
<feature type="non-terminal residue" evidence="2">
    <location>
        <position position="151"/>
    </location>
</feature>
<feature type="compositionally biased region" description="Polar residues" evidence="1">
    <location>
        <begin position="115"/>
        <end position="124"/>
    </location>
</feature>
<evidence type="ECO:0000256" key="1">
    <source>
        <dbReference type="SAM" id="MobiDB-lite"/>
    </source>
</evidence>